<dbReference type="Gene3D" id="3.30.420.40">
    <property type="match status" value="3"/>
</dbReference>
<dbReference type="PANTHER" id="PTHR42749">
    <property type="entry name" value="CELL SHAPE-DETERMINING PROTEIN MREB"/>
    <property type="match status" value="1"/>
</dbReference>
<dbReference type="InterPro" id="IPR004753">
    <property type="entry name" value="MreB"/>
</dbReference>
<gene>
    <name evidence="6 7" type="primary">mreB</name>
    <name evidence="7" type="ordered locus">GDI2337</name>
</gene>
<evidence type="ECO:0000256" key="1">
    <source>
        <dbReference type="ARBA" id="ARBA00022490"/>
    </source>
</evidence>
<dbReference type="NCBIfam" id="TIGR00904">
    <property type="entry name" value="mreB"/>
    <property type="match status" value="1"/>
</dbReference>
<comment type="function">
    <text evidence="6">Forms membrane-associated dynamic filaments that are essential for cell shape determination. Acts by regulating cell wall synthesis and cell elongation, and thus cell shape. A feedback loop between cell geometry and MreB localization may maintain elongated cell shape by targeting cell wall growth to regions of negative cell wall curvature.</text>
</comment>
<keyword evidence="3 6" id="KW-0067">ATP-binding</keyword>
<reference evidence="7 8" key="1">
    <citation type="journal article" date="2009" name="BMC Genomics">
        <title>Complete genome sequence of the sugarcane nitrogen-fixing endophyte Gluconacetobacter diazotrophicus Pal5.</title>
        <authorList>
            <person name="Bertalan M."/>
            <person name="Albano R."/>
            <person name="Padua V."/>
            <person name="Rouws L."/>
            <person name="Rojas C."/>
            <person name="Hemerly A."/>
            <person name="Teixeira K."/>
            <person name="Schwab S."/>
            <person name="Araujo J."/>
            <person name="Oliveira A."/>
            <person name="Franca L."/>
            <person name="Magalhaes V."/>
            <person name="Alqueres S."/>
            <person name="Cardoso A."/>
            <person name="Almeida W."/>
            <person name="Loureiro M.M."/>
            <person name="Nogueira E."/>
            <person name="Cidade D."/>
            <person name="Oliveira D."/>
            <person name="Simao T."/>
            <person name="Macedo J."/>
            <person name="Valadao A."/>
            <person name="Dreschsel M."/>
            <person name="Freitas F."/>
            <person name="Vidal M."/>
            <person name="Guedes H."/>
            <person name="Rodrigues E."/>
            <person name="Meneses C."/>
            <person name="Brioso P."/>
            <person name="Pozzer L."/>
            <person name="Figueiredo D."/>
            <person name="Montano H."/>
            <person name="Junior J."/>
            <person name="Filho G."/>
            <person name="Flores V."/>
            <person name="Ferreira B."/>
            <person name="Branco A."/>
            <person name="Gonzalez P."/>
            <person name="Guillobel H."/>
            <person name="Lemos M."/>
            <person name="Seibel L."/>
            <person name="Macedo J."/>
            <person name="Alves-Ferreira M."/>
            <person name="Sachetto-Martins G."/>
            <person name="Coelho A."/>
            <person name="Santos E."/>
            <person name="Amaral G."/>
            <person name="Neves A."/>
            <person name="Pacheco A.B."/>
            <person name="Carvalho D."/>
            <person name="Lery L."/>
            <person name="Bisch P."/>
            <person name="Rossle S.C."/>
            <person name="Urmenyi T."/>
            <person name="Kruger W.V."/>
            <person name="Martins O."/>
            <person name="Baldani J.I."/>
            <person name="Ferreira P.C."/>
        </authorList>
    </citation>
    <scope>NUCLEOTIDE SEQUENCE [LARGE SCALE GENOMIC DNA]</scope>
    <source>
        <strain evidence="8">ATCC 49037 / DSM 5601 / CCUG 37298 / CIP 103539 / LMG 7603 / PAl5</strain>
    </source>
</reference>
<sequence>MRGDVWLSARRATPAGMICHSRACCREFWMFARLLGLLSADMAIDLGTANTLVYVKGRGVVLNEPSVVAIAEVRGKKMVLAVGEEAKQMVGRTPGNITAIRPLRDGVIADFEVAEEMIKHFIRKVHNRRMFASPLIIVCVPSGSTAVERRAIQESAESAGARKVFLIEEPMAAAIGAGLPVTEPSGSMIVDIGGGTTEVAVISLGGIVYARSARVGGDKMDEAIISYIRRNHNLLIGESSAERIKIELGSALPPDDLEDYGGWREVKGRDLINGVPREVVVSQAQIAESLAEPVSQIVDAVTTALENTPPELAADIVDKGIVLTGGGALLYRLDEVLRRATGLPVTVGEDALSCVALGTGRALEEMKRLKNVLTSMY</sequence>
<feature type="binding site" evidence="6">
    <location>
        <begin position="242"/>
        <end position="245"/>
    </location>
    <ligand>
        <name>ATP</name>
        <dbReference type="ChEBI" id="CHEBI:30616"/>
    </ligand>
</feature>
<organism evidence="7 8">
    <name type="scientific">Gluconacetobacter diazotrophicus (strain ATCC 49037 / DSM 5601 / CCUG 37298 / CIP 103539 / LMG 7603 / PAl5)</name>
    <dbReference type="NCBI Taxonomy" id="272568"/>
    <lineage>
        <taxon>Bacteria</taxon>
        <taxon>Pseudomonadati</taxon>
        <taxon>Pseudomonadota</taxon>
        <taxon>Alphaproteobacteria</taxon>
        <taxon>Acetobacterales</taxon>
        <taxon>Acetobacteraceae</taxon>
        <taxon>Gluconacetobacter</taxon>
    </lineage>
</organism>
<keyword evidence="8" id="KW-1185">Reference proteome</keyword>
<evidence type="ECO:0000313" key="8">
    <source>
        <dbReference type="Proteomes" id="UP000001176"/>
    </source>
</evidence>
<dbReference type="EMBL" id="AM889285">
    <property type="protein sequence ID" value="CAP56280.1"/>
    <property type="molecule type" value="Genomic_DNA"/>
</dbReference>
<comment type="subunit">
    <text evidence="6">Forms polymers.</text>
</comment>
<dbReference type="AlphaFoldDB" id="A9HM98"/>
<evidence type="ECO:0000256" key="3">
    <source>
        <dbReference type="ARBA" id="ARBA00022840"/>
    </source>
</evidence>
<dbReference type="PANTHER" id="PTHR42749:SF1">
    <property type="entry name" value="CELL SHAPE-DETERMINING PROTEIN MREB"/>
    <property type="match status" value="1"/>
</dbReference>
<keyword evidence="1 6" id="KW-0963">Cytoplasm</keyword>
<feature type="binding site" evidence="6">
    <location>
        <begin position="194"/>
        <end position="196"/>
    </location>
    <ligand>
        <name>ATP</name>
        <dbReference type="ChEBI" id="CHEBI:30616"/>
    </ligand>
</feature>
<dbReference type="KEGG" id="gdi:GDI2337"/>
<dbReference type="NCBIfam" id="NF010539">
    <property type="entry name" value="PRK13927.1"/>
    <property type="match status" value="1"/>
</dbReference>
<dbReference type="Proteomes" id="UP000001176">
    <property type="component" value="Chromosome"/>
</dbReference>
<dbReference type="PRINTS" id="PR01652">
    <property type="entry name" value="SHAPEPROTEIN"/>
</dbReference>
<dbReference type="InterPro" id="IPR056546">
    <property type="entry name" value="MreB_MamK-like"/>
</dbReference>
<keyword evidence="4 6" id="KW-0133">Cell shape</keyword>
<protein>
    <recommendedName>
        <fullName evidence="6">Cell shape-determining protein MreB</fullName>
    </recommendedName>
</protein>
<evidence type="ECO:0000256" key="5">
    <source>
        <dbReference type="ARBA" id="ARBA00023458"/>
    </source>
</evidence>
<dbReference type="GO" id="GO:0005524">
    <property type="term" value="F:ATP binding"/>
    <property type="evidence" value="ECO:0007669"/>
    <property type="project" value="UniProtKB-KW"/>
</dbReference>
<name>A9HM98_GLUDA</name>
<dbReference type="GO" id="GO:0005737">
    <property type="term" value="C:cytoplasm"/>
    <property type="evidence" value="ECO:0007669"/>
    <property type="project" value="UniProtKB-SubCell"/>
</dbReference>
<evidence type="ECO:0000256" key="6">
    <source>
        <dbReference type="HAMAP-Rule" id="MF_02207"/>
    </source>
</evidence>
<feature type="binding site" evidence="6">
    <location>
        <begin position="48"/>
        <end position="50"/>
    </location>
    <ligand>
        <name>ATP</name>
        <dbReference type="ChEBI" id="CHEBI:30616"/>
    </ligand>
</feature>
<dbReference type="SUPFAM" id="SSF53067">
    <property type="entry name" value="Actin-like ATPase domain"/>
    <property type="match status" value="2"/>
</dbReference>
<dbReference type="Pfam" id="PF06723">
    <property type="entry name" value="MreB_Mbl"/>
    <property type="match status" value="1"/>
</dbReference>
<proteinExistence type="inferred from homology"/>
<dbReference type="GO" id="GO:0008360">
    <property type="term" value="P:regulation of cell shape"/>
    <property type="evidence" value="ECO:0007669"/>
    <property type="project" value="UniProtKB-UniRule"/>
</dbReference>
<accession>A9HM98</accession>
<dbReference type="InterPro" id="IPR043129">
    <property type="entry name" value="ATPase_NBD"/>
</dbReference>
<keyword evidence="2 6" id="KW-0547">Nucleotide-binding</keyword>
<evidence type="ECO:0000256" key="4">
    <source>
        <dbReference type="ARBA" id="ARBA00022960"/>
    </source>
</evidence>
<feature type="binding site" evidence="6">
    <location>
        <begin position="326"/>
        <end position="329"/>
    </location>
    <ligand>
        <name>ATP</name>
        <dbReference type="ChEBI" id="CHEBI:30616"/>
    </ligand>
</feature>
<dbReference type="HAMAP" id="MF_02207">
    <property type="entry name" value="MreB"/>
    <property type="match status" value="1"/>
</dbReference>
<dbReference type="GO" id="GO:0000902">
    <property type="term" value="P:cell morphogenesis"/>
    <property type="evidence" value="ECO:0007669"/>
    <property type="project" value="InterPro"/>
</dbReference>
<evidence type="ECO:0000313" key="7">
    <source>
        <dbReference type="EMBL" id="CAP56280.1"/>
    </source>
</evidence>
<comment type="similarity">
    <text evidence="5 6">Belongs to the FtsA/MreB family.</text>
</comment>
<evidence type="ECO:0000256" key="2">
    <source>
        <dbReference type="ARBA" id="ARBA00022741"/>
    </source>
</evidence>
<dbReference type="CDD" id="cd10225">
    <property type="entry name" value="ASKHA_NBD_MreB-like"/>
    <property type="match status" value="1"/>
</dbReference>
<comment type="subcellular location">
    <subcellularLocation>
        <location evidence="6">Cytoplasm</location>
    </subcellularLocation>
    <text evidence="6">Membrane-associated.</text>
</comment>